<gene>
    <name evidence="3" type="ORF">AVEN_130844_1</name>
</gene>
<protein>
    <recommendedName>
        <fullName evidence="2">Tc1-like transposase DDE domain-containing protein</fullName>
    </recommendedName>
</protein>
<reference evidence="3 4" key="1">
    <citation type="journal article" date="2019" name="Sci. Rep.">
        <title>Orb-weaving spider Araneus ventricosus genome elucidates the spidroin gene catalogue.</title>
        <authorList>
            <person name="Kono N."/>
            <person name="Nakamura H."/>
            <person name="Ohtoshi R."/>
            <person name="Moran D.A.P."/>
            <person name="Shinohara A."/>
            <person name="Yoshida Y."/>
            <person name="Fujiwara M."/>
            <person name="Mori M."/>
            <person name="Tomita M."/>
            <person name="Arakawa K."/>
        </authorList>
    </citation>
    <scope>NUCLEOTIDE SEQUENCE [LARGE SCALE GENOMIC DNA]</scope>
</reference>
<dbReference type="EMBL" id="BGPR01163447">
    <property type="protein sequence ID" value="GBM04458.1"/>
    <property type="molecule type" value="Genomic_DNA"/>
</dbReference>
<feature type="region of interest" description="Disordered" evidence="1">
    <location>
        <begin position="65"/>
        <end position="98"/>
    </location>
</feature>
<organism evidence="3 4">
    <name type="scientific">Araneus ventricosus</name>
    <name type="common">Orbweaver spider</name>
    <name type="synonym">Epeira ventricosa</name>
    <dbReference type="NCBI Taxonomy" id="182803"/>
    <lineage>
        <taxon>Eukaryota</taxon>
        <taxon>Metazoa</taxon>
        <taxon>Ecdysozoa</taxon>
        <taxon>Arthropoda</taxon>
        <taxon>Chelicerata</taxon>
        <taxon>Arachnida</taxon>
        <taxon>Araneae</taxon>
        <taxon>Araneomorphae</taxon>
        <taxon>Entelegynae</taxon>
        <taxon>Araneoidea</taxon>
        <taxon>Araneidae</taxon>
        <taxon>Araneus</taxon>
    </lineage>
</organism>
<feature type="domain" description="Tc1-like transposase DDE" evidence="2">
    <location>
        <begin position="25"/>
        <end position="66"/>
    </location>
</feature>
<proteinExistence type="predicted"/>
<evidence type="ECO:0000313" key="3">
    <source>
        <dbReference type="EMBL" id="GBM04458.1"/>
    </source>
</evidence>
<dbReference type="InterPro" id="IPR036397">
    <property type="entry name" value="RNaseH_sf"/>
</dbReference>
<dbReference type="PROSITE" id="PS51257">
    <property type="entry name" value="PROKAR_LIPOPROTEIN"/>
    <property type="match status" value="1"/>
</dbReference>
<dbReference type="AlphaFoldDB" id="A0A4Y2CL56"/>
<dbReference type="GO" id="GO:0003676">
    <property type="term" value="F:nucleic acid binding"/>
    <property type="evidence" value="ECO:0007669"/>
    <property type="project" value="InterPro"/>
</dbReference>
<evidence type="ECO:0000259" key="2">
    <source>
        <dbReference type="Pfam" id="PF13358"/>
    </source>
</evidence>
<name>A0A4Y2CL56_ARAVE</name>
<dbReference type="Gene3D" id="3.30.420.10">
    <property type="entry name" value="Ribonuclease H-like superfamily/Ribonuclease H"/>
    <property type="match status" value="1"/>
</dbReference>
<dbReference type="Proteomes" id="UP000499080">
    <property type="component" value="Unassembled WGS sequence"/>
</dbReference>
<evidence type="ECO:0000256" key="1">
    <source>
        <dbReference type="SAM" id="MobiDB-lite"/>
    </source>
</evidence>
<dbReference type="InterPro" id="IPR038717">
    <property type="entry name" value="Tc1-like_DDE_dom"/>
</dbReference>
<comment type="caution">
    <text evidence="3">The sequence shown here is derived from an EMBL/GenBank/DDBJ whole genome shotgun (WGS) entry which is preliminary data.</text>
</comment>
<evidence type="ECO:0000313" key="4">
    <source>
        <dbReference type="Proteomes" id="UP000499080"/>
    </source>
</evidence>
<dbReference type="OrthoDB" id="4843387at2759"/>
<keyword evidence="4" id="KW-1185">Reference proteome</keyword>
<dbReference type="Pfam" id="PF13358">
    <property type="entry name" value="DDE_3"/>
    <property type="match status" value="1"/>
</dbReference>
<accession>A0A4Y2CL56</accession>
<sequence>MGMRSWSPCSSFQGCSWFSFHLNGRRHRANLVDDFLENEDIRRMDWPARSPDLNPIEHVWRDLANSQTPSENHPEPENSVAERVGPIATETHKLPYFQ</sequence>